<proteinExistence type="predicted"/>
<evidence type="ECO:0000313" key="1">
    <source>
        <dbReference type="EMBL" id="CAI9575760.1"/>
    </source>
</evidence>
<sequence>FGSFFSPLFFFNLSTCPPEDLPSLLSRPFFVHVPVQVCAGKMQPVLLFFLKPKHTASTDVNYDIDNHITYFLCVLDAEKKATEAHVV</sequence>
<evidence type="ECO:0000313" key="2">
    <source>
        <dbReference type="Proteomes" id="UP001162483"/>
    </source>
</evidence>
<organism evidence="1 2">
    <name type="scientific">Staurois parvus</name>
    <dbReference type="NCBI Taxonomy" id="386267"/>
    <lineage>
        <taxon>Eukaryota</taxon>
        <taxon>Metazoa</taxon>
        <taxon>Chordata</taxon>
        <taxon>Craniata</taxon>
        <taxon>Vertebrata</taxon>
        <taxon>Euteleostomi</taxon>
        <taxon>Amphibia</taxon>
        <taxon>Batrachia</taxon>
        <taxon>Anura</taxon>
        <taxon>Neobatrachia</taxon>
        <taxon>Ranoidea</taxon>
        <taxon>Ranidae</taxon>
        <taxon>Staurois</taxon>
    </lineage>
</organism>
<reference evidence="1" key="1">
    <citation type="submission" date="2023-05" db="EMBL/GenBank/DDBJ databases">
        <authorList>
            <person name="Stuckert A."/>
        </authorList>
    </citation>
    <scope>NUCLEOTIDE SEQUENCE</scope>
</reference>
<feature type="non-terminal residue" evidence="1">
    <location>
        <position position="1"/>
    </location>
</feature>
<name>A0ABN9DVA7_9NEOB</name>
<keyword evidence="2" id="KW-1185">Reference proteome</keyword>
<comment type="caution">
    <text evidence="1">The sequence shown here is derived from an EMBL/GenBank/DDBJ whole genome shotgun (WGS) entry which is preliminary data.</text>
</comment>
<protein>
    <submittedName>
        <fullName evidence="1">Uncharacterized protein</fullName>
    </submittedName>
</protein>
<dbReference type="Proteomes" id="UP001162483">
    <property type="component" value="Unassembled WGS sequence"/>
</dbReference>
<dbReference type="EMBL" id="CATNWA010014776">
    <property type="protein sequence ID" value="CAI9575760.1"/>
    <property type="molecule type" value="Genomic_DNA"/>
</dbReference>
<gene>
    <name evidence="1" type="ORF">SPARVUS_LOCUS8241412</name>
</gene>
<accession>A0ABN9DVA7</accession>